<dbReference type="Gene3D" id="3.30.950.10">
    <property type="entry name" value="Methyltransferase, Cobalt-precorrin-4 Transmethylase, Domain 2"/>
    <property type="match status" value="1"/>
</dbReference>
<evidence type="ECO:0000256" key="1">
    <source>
        <dbReference type="ARBA" id="ARBA00004953"/>
    </source>
</evidence>
<dbReference type="InterPro" id="IPR035996">
    <property type="entry name" value="4pyrrol_Methylase_sf"/>
</dbReference>
<feature type="domain" description="Tetrapyrrole methylase" evidence="8">
    <location>
        <begin position="5"/>
        <end position="216"/>
    </location>
</feature>
<evidence type="ECO:0000313" key="10">
    <source>
        <dbReference type="Proteomes" id="UP001232992"/>
    </source>
</evidence>
<keyword evidence="5 9" id="KW-0808">Transferase</keyword>
<comment type="caution">
    <text evidence="9">The sequence shown here is derived from an EMBL/GenBank/DDBJ whole genome shotgun (WGS) entry which is preliminary data.</text>
</comment>
<dbReference type="Proteomes" id="UP001232992">
    <property type="component" value="Unassembled WGS sequence"/>
</dbReference>
<dbReference type="SUPFAM" id="SSF53790">
    <property type="entry name" value="Tetrapyrrole methylase"/>
    <property type="match status" value="1"/>
</dbReference>
<dbReference type="CDD" id="cd11645">
    <property type="entry name" value="Precorrin_2_C20_MT"/>
    <property type="match status" value="1"/>
</dbReference>
<evidence type="ECO:0000256" key="6">
    <source>
        <dbReference type="ARBA" id="ARBA00022691"/>
    </source>
</evidence>
<dbReference type="InterPro" id="IPR014776">
    <property type="entry name" value="4pyrrole_Mease_sub2"/>
</dbReference>
<evidence type="ECO:0000259" key="8">
    <source>
        <dbReference type="Pfam" id="PF00590"/>
    </source>
</evidence>
<gene>
    <name evidence="9" type="ORF">PMH09_18135</name>
</gene>
<organism evidence="9 10">
    <name type="scientific">Roseofilum casamattae BLCC-M143</name>
    <dbReference type="NCBI Taxonomy" id="3022442"/>
    <lineage>
        <taxon>Bacteria</taxon>
        <taxon>Bacillati</taxon>
        <taxon>Cyanobacteriota</taxon>
        <taxon>Cyanophyceae</taxon>
        <taxon>Desertifilales</taxon>
        <taxon>Desertifilaceae</taxon>
        <taxon>Roseofilum</taxon>
        <taxon>Roseofilum casamattae</taxon>
    </lineage>
</organism>
<dbReference type="Gene3D" id="3.40.1010.10">
    <property type="entry name" value="Cobalt-precorrin-4 Transmethylase, Domain 1"/>
    <property type="match status" value="1"/>
</dbReference>
<dbReference type="PANTHER" id="PTHR43467">
    <property type="entry name" value="COBALT-PRECORRIN-2 C(20)-METHYLTRANSFERASE"/>
    <property type="match status" value="1"/>
</dbReference>
<evidence type="ECO:0000313" key="9">
    <source>
        <dbReference type="EMBL" id="MDJ1185110.1"/>
    </source>
</evidence>
<dbReference type="PIRSF" id="PIRSF036427">
    <property type="entry name" value="Precrrn-2_mtase"/>
    <property type="match status" value="1"/>
</dbReference>
<dbReference type="GO" id="GO:0030788">
    <property type="term" value="F:precorrin-2 C20-methyltransferase activity"/>
    <property type="evidence" value="ECO:0007669"/>
    <property type="project" value="UniProtKB-EC"/>
</dbReference>
<evidence type="ECO:0000256" key="3">
    <source>
        <dbReference type="ARBA" id="ARBA00022573"/>
    </source>
</evidence>
<evidence type="ECO:0000256" key="2">
    <source>
        <dbReference type="ARBA" id="ARBA00005879"/>
    </source>
</evidence>
<dbReference type="InterPro" id="IPR000878">
    <property type="entry name" value="4pyrrol_Mease"/>
</dbReference>
<comment type="pathway">
    <text evidence="1">Cofactor biosynthesis; adenosylcobalamin biosynthesis.</text>
</comment>
<evidence type="ECO:0000256" key="5">
    <source>
        <dbReference type="ARBA" id="ARBA00022679"/>
    </source>
</evidence>
<dbReference type="EC" id="2.1.1.130" evidence="9"/>
<keyword evidence="10" id="KW-1185">Reference proteome</keyword>
<dbReference type="Pfam" id="PF00590">
    <property type="entry name" value="TP_methylase"/>
    <property type="match status" value="1"/>
</dbReference>
<protein>
    <submittedName>
        <fullName evidence="9">Precorrin-2 C(20)-methyltransferase</fullName>
        <ecNumber evidence="9">2.1.1.130</ecNumber>
    </submittedName>
</protein>
<sequence length="243" mass="27232">MQFGTLYGIGVGTGDPELITLKGWKRLQNSPVVAFPAGRDNQLGFAETIIAPWLQPSQTKLPLEFPYLQDSDRLQEAWDRASDKVWNYLSQGQDIAFACEGDIGFYSTFNYLAQTLQRDHPEVEIILIPGISSPMAAASVRGKPLTWRDQRLTILPALYHMEGLESALDISDVTVLMKVSSVYPQVWNVLKRRNLLEHSYIVERATLPEQTIYTNLGDRPELSLSYFSVLIIHSNSSSTAIGN</sequence>
<keyword evidence="4 9" id="KW-0489">Methyltransferase</keyword>
<proteinExistence type="inferred from homology"/>
<dbReference type="GO" id="GO:0032259">
    <property type="term" value="P:methylation"/>
    <property type="evidence" value="ECO:0007669"/>
    <property type="project" value="UniProtKB-KW"/>
</dbReference>
<keyword evidence="6" id="KW-0949">S-adenosyl-L-methionine</keyword>
<dbReference type="PANTHER" id="PTHR43467:SF2">
    <property type="entry name" value="COBALT-PRECORRIN-2 C(20)-METHYLTRANSFERASE"/>
    <property type="match status" value="1"/>
</dbReference>
<evidence type="ECO:0000256" key="4">
    <source>
        <dbReference type="ARBA" id="ARBA00022603"/>
    </source>
</evidence>
<dbReference type="NCBIfam" id="NF004614">
    <property type="entry name" value="PRK05948.1"/>
    <property type="match status" value="1"/>
</dbReference>
<accession>A0ABT7C101</accession>
<keyword evidence="3" id="KW-0169">Cobalamin biosynthesis</keyword>
<dbReference type="EMBL" id="JAQOSQ010000026">
    <property type="protein sequence ID" value="MDJ1185110.1"/>
    <property type="molecule type" value="Genomic_DNA"/>
</dbReference>
<evidence type="ECO:0000256" key="7">
    <source>
        <dbReference type="PIRNR" id="PIRNR036427"/>
    </source>
</evidence>
<dbReference type="InterPro" id="IPR014777">
    <property type="entry name" value="4pyrrole_Mease_sub1"/>
</dbReference>
<dbReference type="InterPro" id="IPR012382">
    <property type="entry name" value="CobI/CbiL"/>
</dbReference>
<dbReference type="NCBIfam" id="TIGR01467">
    <property type="entry name" value="cobI_cbiL"/>
    <property type="match status" value="1"/>
</dbReference>
<comment type="similarity">
    <text evidence="2 7">Belongs to the precorrin methyltransferase family.</text>
</comment>
<name>A0ABT7C101_9CYAN</name>
<dbReference type="InterPro" id="IPR006364">
    <property type="entry name" value="CobI/CbiL/CobIJ_dom"/>
</dbReference>
<reference evidence="9 10" key="1">
    <citation type="submission" date="2023-01" db="EMBL/GenBank/DDBJ databases">
        <title>Novel diversity within Roseofilum (Cyanobacteria; Desertifilaceae) from marine benthic mats with descriptions of four novel species.</title>
        <authorList>
            <person name="Wang Y."/>
            <person name="Berthold D.E."/>
            <person name="Hu J."/>
            <person name="Lefler F.W."/>
            <person name="Laughinghouse H.D. IV."/>
        </authorList>
    </citation>
    <scope>NUCLEOTIDE SEQUENCE [LARGE SCALE GENOMIC DNA]</scope>
    <source>
        <strain evidence="9 10">BLCC-M143</strain>
    </source>
</reference>
<dbReference type="RefSeq" id="WP_283759760.1">
    <property type="nucleotide sequence ID" value="NZ_JAQOSQ010000026.1"/>
</dbReference>